<dbReference type="NCBIfam" id="TIGR00230">
    <property type="entry name" value="sfsA"/>
    <property type="match status" value="1"/>
</dbReference>
<dbReference type="PANTHER" id="PTHR30545">
    <property type="entry name" value="SUGAR FERMENTATION STIMULATION PROTEIN A"/>
    <property type="match status" value="1"/>
</dbReference>
<dbReference type="FunFam" id="2.40.50.580:FF:000002">
    <property type="entry name" value="Sugar fermentation stimulation protein homolog"/>
    <property type="match status" value="1"/>
</dbReference>
<dbReference type="PANTHER" id="PTHR30545:SF2">
    <property type="entry name" value="SUGAR FERMENTATION STIMULATION PROTEIN A"/>
    <property type="match status" value="1"/>
</dbReference>
<dbReference type="Gene3D" id="3.40.1350.60">
    <property type="match status" value="1"/>
</dbReference>
<keyword evidence="5" id="KW-1185">Reference proteome</keyword>
<sequence length="232" mass="26546">MTIIEYKDIVAGEFIKRPNRFIAHVRINNQEEIVHVKNTGRCTELLKPGAKVFLEPSANPNRKTKYSLISVYKKDRLINMDSQVPNQVIFEALKENKIKEIKDSQLIKREVTYGHSRFDIYYENKGEKGFMEVKGVTLEKNGVAMFPDAPTTRGTKHINELIRAKKEGYQAYIMFLVQMDGIHTFVPNFQMDEAFSRALKNAKEMGVEVIGYNSIVTKEGIGINQGINVNLE</sequence>
<dbReference type="GO" id="GO:0003677">
    <property type="term" value="F:DNA binding"/>
    <property type="evidence" value="ECO:0007669"/>
    <property type="project" value="InterPro"/>
</dbReference>
<evidence type="ECO:0000259" key="2">
    <source>
        <dbReference type="Pfam" id="PF03749"/>
    </source>
</evidence>
<dbReference type="EMBL" id="SMGQ01000019">
    <property type="protein sequence ID" value="TCK86729.1"/>
    <property type="molecule type" value="Genomic_DNA"/>
</dbReference>
<dbReference type="Gene3D" id="2.40.50.580">
    <property type="match status" value="1"/>
</dbReference>
<protein>
    <recommendedName>
        <fullName evidence="1">Sugar fermentation stimulation protein homolog</fullName>
    </recommendedName>
</protein>
<feature type="domain" description="SfsA N-terminal OB" evidence="3">
    <location>
        <begin position="15"/>
        <end position="79"/>
    </location>
</feature>
<dbReference type="CDD" id="cd22359">
    <property type="entry name" value="SfsA-like_bacterial"/>
    <property type="match status" value="1"/>
</dbReference>
<name>A0A4R1M9V7_9FIRM</name>
<feature type="domain" description="Sugar fermentation stimulation protein C-terminal" evidence="2">
    <location>
        <begin position="83"/>
        <end position="219"/>
    </location>
</feature>
<evidence type="ECO:0000313" key="4">
    <source>
        <dbReference type="EMBL" id="TCK86729.1"/>
    </source>
</evidence>
<dbReference type="AlphaFoldDB" id="A0A4R1M9V7"/>
<evidence type="ECO:0000256" key="1">
    <source>
        <dbReference type="HAMAP-Rule" id="MF_00095"/>
    </source>
</evidence>
<evidence type="ECO:0000313" key="5">
    <source>
        <dbReference type="Proteomes" id="UP000294545"/>
    </source>
</evidence>
<dbReference type="InterPro" id="IPR005224">
    <property type="entry name" value="SfsA"/>
</dbReference>
<dbReference type="Pfam" id="PF17746">
    <property type="entry name" value="SfsA_N"/>
    <property type="match status" value="1"/>
</dbReference>
<comment type="similarity">
    <text evidence="1">Belongs to the SfsA family.</text>
</comment>
<proteinExistence type="inferred from homology"/>
<reference evidence="4 5" key="1">
    <citation type="submission" date="2019-03" db="EMBL/GenBank/DDBJ databases">
        <title>Genomic Encyclopedia of Type Strains, Phase IV (KMG-IV): sequencing the most valuable type-strain genomes for metagenomic binning, comparative biology and taxonomic classification.</title>
        <authorList>
            <person name="Goeker M."/>
        </authorList>
    </citation>
    <scope>NUCLEOTIDE SEQUENCE [LARGE SCALE GENOMIC DNA]</scope>
    <source>
        <strain evidence="4 5">DSM 24176</strain>
    </source>
</reference>
<gene>
    <name evidence="1" type="primary">sfsA</name>
    <name evidence="4" type="ORF">EDC19_2783</name>
</gene>
<organism evidence="4 5">
    <name type="scientific">Natranaerovirga hydrolytica</name>
    <dbReference type="NCBI Taxonomy" id="680378"/>
    <lineage>
        <taxon>Bacteria</taxon>
        <taxon>Bacillati</taxon>
        <taxon>Bacillota</taxon>
        <taxon>Clostridia</taxon>
        <taxon>Lachnospirales</taxon>
        <taxon>Natranaerovirgaceae</taxon>
        <taxon>Natranaerovirga</taxon>
    </lineage>
</organism>
<dbReference type="InterPro" id="IPR041465">
    <property type="entry name" value="SfsA_N"/>
</dbReference>
<comment type="caution">
    <text evidence="4">The sequence shown here is derived from an EMBL/GenBank/DDBJ whole genome shotgun (WGS) entry which is preliminary data.</text>
</comment>
<accession>A0A4R1M9V7</accession>
<dbReference type="Proteomes" id="UP000294545">
    <property type="component" value="Unassembled WGS sequence"/>
</dbReference>
<dbReference type="HAMAP" id="MF_00095">
    <property type="entry name" value="SfsA"/>
    <property type="match status" value="1"/>
</dbReference>
<evidence type="ECO:0000259" key="3">
    <source>
        <dbReference type="Pfam" id="PF17746"/>
    </source>
</evidence>
<dbReference type="InterPro" id="IPR040452">
    <property type="entry name" value="SfsA_C"/>
</dbReference>
<dbReference type="Pfam" id="PF03749">
    <property type="entry name" value="SfsA"/>
    <property type="match status" value="1"/>
</dbReference>